<dbReference type="PANTHER" id="PTHR42861">
    <property type="entry name" value="CALCIUM-TRANSPORTING ATPASE"/>
    <property type="match status" value="1"/>
</dbReference>
<dbReference type="InterPro" id="IPR059000">
    <property type="entry name" value="ATPase_P-type_domA"/>
</dbReference>
<evidence type="ECO:0000256" key="5">
    <source>
        <dbReference type="ARBA" id="ARBA00023136"/>
    </source>
</evidence>
<dbReference type="Gene3D" id="3.40.50.1000">
    <property type="entry name" value="HAD superfamily/HAD-like"/>
    <property type="match status" value="1"/>
</dbReference>
<dbReference type="GO" id="GO:0016887">
    <property type="term" value="F:ATP hydrolysis activity"/>
    <property type="evidence" value="ECO:0007669"/>
    <property type="project" value="InterPro"/>
</dbReference>
<dbReference type="PRINTS" id="PR00119">
    <property type="entry name" value="CATATPASE"/>
</dbReference>
<dbReference type="GO" id="GO:0005524">
    <property type="term" value="F:ATP binding"/>
    <property type="evidence" value="ECO:0007669"/>
    <property type="project" value="InterPro"/>
</dbReference>
<dbReference type="InterPro" id="IPR001757">
    <property type="entry name" value="P_typ_ATPase"/>
</dbReference>
<evidence type="ECO:0000256" key="3">
    <source>
        <dbReference type="ARBA" id="ARBA00022967"/>
    </source>
</evidence>
<proteinExistence type="predicted"/>
<accession>A0A0R1N0Z8</accession>
<dbReference type="Gene3D" id="2.70.150.10">
    <property type="entry name" value="Calcium-transporting ATPase, cytoplasmic transduction domain A"/>
    <property type="match status" value="1"/>
</dbReference>
<dbReference type="STRING" id="1423792.FD09_GL001906"/>
<dbReference type="Pfam" id="PF00122">
    <property type="entry name" value="E1-E2_ATPase"/>
    <property type="match status" value="1"/>
</dbReference>
<keyword evidence="9" id="KW-1185">Reference proteome</keyword>
<evidence type="ECO:0000313" key="8">
    <source>
        <dbReference type="EMBL" id="KRL13873.1"/>
    </source>
</evidence>
<name>A0A0R1N0Z8_9LACO</name>
<feature type="transmembrane region" description="Helical" evidence="6">
    <location>
        <begin position="769"/>
        <end position="790"/>
    </location>
</feature>
<organism evidence="8 9">
    <name type="scientific">Schleiferilactobacillus perolens DSM 12744</name>
    <dbReference type="NCBI Taxonomy" id="1423792"/>
    <lineage>
        <taxon>Bacteria</taxon>
        <taxon>Bacillati</taxon>
        <taxon>Bacillota</taxon>
        <taxon>Bacilli</taxon>
        <taxon>Lactobacillales</taxon>
        <taxon>Lactobacillaceae</taxon>
        <taxon>Schleiferilactobacillus</taxon>
    </lineage>
</organism>
<keyword evidence="2 6" id="KW-0812">Transmembrane</keyword>
<dbReference type="InterPro" id="IPR036412">
    <property type="entry name" value="HAD-like_sf"/>
</dbReference>
<dbReference type="OrthoDB" id="9760364at2"/>
<feature type="transmembrane region" description="Helical" evidence="6">
    <location>
        <begin position="57"/>
        <end position="79"/>
    </location>
</feature>
<feature type="transmembrane region" description="Helical" evidence="6">
    <location>
        <begin position="274"/>
        <end position="293"/>
    </location>
</feature>
<feature type="transmembrane region" description="Helical" evidence="6">
    <location>
        <begin position="671"/>
        <end position="696"/>
    </location>
</feature>
<feature type="transmembrane region" description="Helical" evidence="6">
    <location>
        <begin position="85"/>
        <end position="103"/>
    </location>
</feature>
<dbReference type="PROSITE" id="PS00154">
    <property type="entry name" value="ATPASE_E1_E2"/>
    <property type="match status" value="1"/>
</dbReference>
<dbReference type="SUPFAM" id="SSF81653">
    <property type="entry name" value="Calcium ATPase, transduction domain A"/>
    <property type="match status" value="1"/>
</dbReference>
<dbReference type="AlphaFoldDB" id="A0A0R1N0Z8"/>
<comment type="caution">
    <text evidence="8">The sequence shown here is derived from an EMBL/GenBank/DDBJ whole genome shotgun (WGS) entry which is preliminary data.</text>
</comment>
<dbReference type="SFLD" id="SFLDG00002">
    <property type="entry name" value="C1.7:_P-type_atpase_like"/>
    <property type="match status" value="1"/>
</dbReference>
<feature type="domain" description="P-type ATPase A" evidence="7">
    <location>
        <begin position="118"/>
        <end position="214"/>
    </location>
</feature>
<keyword evidence="5 6" id="KW-0472">Membrane</keyword>
<dbReference type="InterPro" id="IPR023214">
    <property type="entry name" value="HAD_sf"/>
</dbReference>
<dbReference type="InterPro" id="IPR023298">
    <property type="entry name" value="ATPase_P-typ_TM_dom_sf"/>
</dbReference>
<comment type="subcellular location">
    <subcellularLocation>
        <location evidence="1">Membrane</location>
        <topology evidence="1">Multi-pass membrane protein</topology>
    </subcellularLocation>
</comment>
<dbReference type="InterPro" id="IPR018303">
    <property type="entry name" value="ATPase_P-typ_P_site"/>
</dbReference>
<dbReference type="SFLD" id="SFLDF00027">
    <property type="entry name" value="p-type_atpase"/>
    <property type="match status" value="1"/>
</dbReference>
<dbReference type="SUPFAM" id="SSF56784">
    <property type="entry name" value="HAD-like"/>
    <property type="match status" value="1"/>
</dbReference>
<evidence type="ECO:0000256" key="6">
    <source>
        <dbReference type="SAM" id="Phobius"/>
    </source>
</evidence>
<sequence length="802" mass="86771">MAVLIEGSDPRLATTDAKIQETNLSTGLTTAEVQKRQAAGQQNTAPKPLTRTVGQILRANIITLFNIINLLLGVLIATTGSYKNLFFLVVVVVNTVIGTFQEIRSKRQVDKVSLLARRPLTVRRDGSDQKIDQEDAVLDDLLVLRRGDSVPVDGIVRETAGIEVDESQITGESLPIRKSVGDPMTSGSFLVSGTATVQVTAVGNASFVHKLAAEAKTEKRNNNSQLLDTINQIIRFITYALVPLGVLLFARSIWRGRTVNYAILRTSAAMVGMIPEGLVLLTSVALAVGAMNLGKRRVLVRSLTAIEALARVDILCLDKTGTITTGNLSVTKVVAMTGFTNDQVQQWLAQAIYTINDDNQTAMALKHYFAKPTELAPALHITPFSSARKWSGLGLANESILFGAPEFMFHGLPDHISREINDAAKDGYRVLAVGRSAGPMTNDTIPADLTLVGLVYIADELRKEATGTFDYLRTQGVTIKVISGDNPLTVANVAARAGIPNANAAIDMSTVGEDADFDHLVATYTVFGRVTPTQKRSLVKAYQRAGHTVGMTGDGVNDILALRESNCAIVMATGSEAAQGIADFVLLDANFDAMIFVLNEGRRVINNIERVASLFLVKTIYSISLSLLSVIFSLEYPFIPIQLTPISALTVGIPTFFLALQPDYRPIARKFYENVMATAAPGALCVIIYVLVIGGLKQWLGFSADTTGTLTVLLTGLVGFTALMAVSQPFDRFKVLLVVVLMAAFAAIFIIPAGRAFFSLTSIWTVRNLLVWIPLTATIPVLFFLLRNFLSNQIAPRIAWRS</sequence>
<feature type="transmembrane region" description="Helical" evidence="6">
    <location>
        <begin position="611"/>
        <end position="632"/>
    </location>
</feature>
<evidence type="ECO:0000256" key="1">
    <source>
        <dbReference type="ARBA" id="ARBA00004141"/>
    </source>
</evidence>
<feature type="transmembrane region" description="Helical" evidence="6">
    <location>
        <begin position="638"/>
        <end position="659"/>
    </location>
</feature>
<dbReference type="SUPFAM" id="SSF81665">
    <property type="entry name" value="Calcium ATPase, transmembrane domain M"/>
    <property type="match status" value="1"/>
</dbReference>
<dbReference type="Gene3D" id="1.20.1110.10">
    <property type="entry name" value="Calcium-transporting ATPase, transmembrane domain"/>
    <property type="match status" value="1"/>
</dbReference>
<evidence type="ECO:0000313" key="9">
    <source>
        <dbReference type="Proteomes" id="UP000051330"/>
    </source>
</evidence>
<evidence type="ECO:0000256" key="2">
    <source>
        <dbReference type="ARBA" id="ARBA00022692"/>
    </source>
</evidence>
<dbReference type="Proteomes" id="UP000051330">
    <property type="component" value="Unassembled WGS sequence"/>
</dbReference>
<dbReference type="Pfam" id="PF00702">
    <property type="entry name" value="Hydrolase"/>
    <property type="match status" value="1"/>
</dbReference>
<dbReference type="InterPro" id="IPR023299">
    <property type="entry name" value="ATPase_P-typ_cyto_dom_N"/>
</dbReference>
<dbReference type="PRINTS" id="PR00120">
    <property type="entry name" value="HATPASE"/>
</dbReference>
<keyword evidence="3" id="KW-1278">Translocase</keyword>
<evidence type="ECO:0000256" key="4">
    <source>
        <dbReference type="ARBA" id="ARBA00022989"/>
    </source>
</evidence>
<dbReference type="InterPro" id="IPR044492">
    <property type="entry name" value="P_typ_ATPase_HD_dom"/>
</dbReference>
<gene>
    <name evidence="8" type="ORF">FD09_GL001906</name>
</gene>
<feature type="transmembrane region" description="Helical" evidence="6">
    <location>
        <begin position="708"/>
        <end position="726"/>
    </location>
</feature>
<dbReference type="InterPro" id="IPR008250">
    <property type="entry name" value="ATPase_P-typ_transduc_dom_A_sf"/>
</dbReference>
<protein>
    <submittedName>
        <fullName evidence="8">Cation transport ATPase</fullName>
    </submittedName>
</protein>
<evidence type="ECO:0000259" key="7">
    <source>
        <dbReference type="Pfam" id="PF00122"/>
    </source>
</evidence>
<dbReference type="GO" id="GO:0016020">
    <property type="term" value="C:membrane"/>
    <property type="evidence" value="ECO:0007669"/>
    <property type="project" value="UniProtKB-SubCell"/>
</dbReference>
<keyword evidence="4 6" id="KW-1133">Transmembrane helix</keyword>
<feature type="transmembrane region" description="Helical" evidence="6">
    <location>
        <begin position="233"/>
        <end position="254"/>
    </location>
</feature>
<feature type="transmembrane region" description="Helical" evidence="6">
    <location>
        <begin position="735"/>
        <end position="757"/>
    </location>
</feature>
<dbReference type="PATRIC" id="fig|1423792.3.peg.1934"/>
<reference evidence="8 9" key="1">
    <citation type="journal article" date="2015" name="Genome Announc.">
        <title>Expanding the biotechnology potential of lactobacilli through comparative genomics of 213 strains and associated genera.</title>
        <authorList>
            <person name="Sun Z."/>
            <person name="Harris H.M."/>
            <person name="McCann A."/>
            <person name="Guo C."/>
            <person name="Argimon S."/>
            <person name="Zhang W."/>
            <person name="Yang X."/>
            <person name="Jeffery I.B."/>
            <person name="Cooney J.C."/>
            <person name="Kagawa T.F."/>
            <person name="Liu W."/>
            <person name="Song Y."/>
            <person name="Salvetti E."/>
            <person name="Wrobel A."/>
            <person name="Rasinkangas P."/>
            <person name="Parkhill J."/>
            <person name="Rea M.C."/>
            <person name="O'Sullivan O."/>
            <person name="Ritari J."/>
            <person name="Douillard F.P."/>
            <person name="Paul Ross R."/>
            <person name="Yang R."/>
            <person name="Briner A.E."/>
            <person name="Felis G.E."/>
            <person name="de Vos W.M."/>
            <person name="Barrangou R."/>
            <person name="Klaenhammer T.R."/>
            <person name="Caufield P.W."/>
            <person name="Cui Y."/>
            <person name="Zhang H."/>
            <person name="O'Toole P.W."/>
        </authorList>
    </citation>
    <scope>NUCLEOTIDE SEQUENCE [LARGE SCALE GENOMIC DNA]</scope>
    <source>
        <strain evidence="8 9">DSM 12744</strain>
    </source>
</reference>
<dbReference type="EMBL" id="AZEC01000003">
    <property type="protein sequence ID" value="KRL13873.1"/>
    <property type="molecule type" value="Genomic_DNA"/>
</dbReference>
<dbReference type="NCBIfam" id="TIGR01494">
    <property type="entry name" value="ATPase_P-type"/>
    <property type="match status" value="2"/>
</dbReference>
<dbReference type="SFLD" id="SFLDS00003">
    <property type="entry name" value="Haloacid_Dehalogenase"/>
    <property type="match status" value="1"/>
</dbReference>
<dbReference type="Gene3D" id="3.40.1110.10">
    <property type="entry name" value="Calcium-transporting ATPase, cytoplasmic domain N"/>
    <property type="match status" value="1"/>
</dbReference>